<evidence type="ECO:0000313" key="2">
    <source>
        <dbReference type="Proteomes" id="UP000789396"/>
    </source>
</evidence>
<sequence length="51" mass="5493">ISLDGNNVIDSSQWIEFNDTNIRHSGTSFLGGKANDKIYFVSNAPYGNSAG</sequence>
<keyword evidence="2" id="KW-1185">Reference proteome</keyword>
<organism evidence="1 2">
    <name type="scientific">Racocetra fulgida</name>
    <dbReference type="NCBI Taxonomy" id="60492"/>
    <lineage>
        <taxon>Eukaryota</taxon>
        <taxon>Fungi</taxon>
        <taxon>Fungi incertae sedis</taxon>
        <taxon>Mucoromycota</taxon>
        <taxon>Glomeromycotina</taxon>
        <taxon>Glomeromycetes</taxon>
        <taxon>Diversisporales</taxon>
        <taxon>Gigasporaceae</taxon>
        <taxon>Racocetra</taxon>
    </lineage>
</organism>
<dbReference type="AlphaFoldDB" id="A0A9N9K1J2"/>
<proteinExistence type="predicted"/>
<accession>A0A9N9K1J2</accession>
<protein>
    <submittedName>
        <fullName evidence="1">17438_t:CDS:1</fullName>
    </submittedName>
</protein>
<comment type="caution">
    <text evidence="1">The sequence shown here is derived from an EMBL/GenBank/DDBJ whole genome shotgun (WGS) entry which is preliminary data.</text>
</comment>
<reference evidence="1" key="1">
    <citation type="submission" date="2021-06" db="EMBL/GenBank/DDBJ databases">
        <authorList>
            <person name="Kallberg Y."/>
            <person name="Tangrot J."/>
            <person name="Rosling A."/>
        </authorList>
    </citation>
    <scope>NUCLEOTIDE SEQUENCE</scope>
    <source>
        <strain evidence="1">IN212</strain>
    </source>
</reference>
<feature type="non-terminal residue" evidence="1">
    <location>
        <position position="51"/>
    </location>
</feature>
<dbReference type="EMBL" id="CAJVPZ010075040">
    <property type="protein sequence ID" value="CAG8803572.1"/>
    <property type="molecule type" value="Genomic_DNA"/>
</dbReference>
<gene>
    <name evidence="1" type="ORF">RFULGI_LOCUS17987</name>
</gene>
<dbReference type="Proteomes" id="UP000789396">
    <property type="component" value="Unassembled WGS sequence"/>
</dbReference>
<feature type="non-terminal residue" evidence="1">
    <location>
        <position position="1"/>
    </location>
</feature>
<dbReference type="OrthoDB" id="2336178at2759"/>
<name>A0A9N9K1J2_9GLOM</name>
<evidence type="ECO:0000313" key="1">
    <source>
        <dbReference type="EMBL" id="CAG8803572.1"/>
    </source>
</evidence>